<dbReference type="AlphaFoldDB" id="A0A382QGH5"/>
<accession>A0A382QGH5</accession>
<dbReference type="Gene3D" id="3.40.50.720">
    <property type="entry name" value="NAD(P)-binding Rossmann-like Domain"/>
    <property type="match status" value="1"/>
</dbReference>
<dbReference type="SUPFAM" id="SSF51735">
    <property type="entry name" value="NAD(P)-binding Rossmann-fold domains"/>
    <property type="match status" value="1"/>
</dbReference>
<feature type="non-terminal residue" evidence="2">
    <location>
        <position position="77"/>
    </location>
</feature>
<gene>
    <name evidence="2" type="ORF">METZ01_LOCUS336961</name>
</gene>
<evidence type="ECO:0000313" key="2">
    <source>
        <dbReference type="EMBL" id="SVC84107.1"/>
    </source>
</evidence>
<name>A0A382QGH5_9ZZZZ</name>
<sequence length="77" mass="7819">MEFSLKDEITLVTGASRGIGRSIATAIGEQGSLVVGTATSEEGAERITTALGAAGIGGIGLMLDVTQPEDISRSVKR</sequence>
<dbReference type="EMBL" id="UINC01114063">
    <property type="protein sequence ID" value="SVC84107.1"/>
    <property type="molecule type" value="Genomic_DNA"/>
</dbReference>
<protein>
    <submittedName>
        <fullName evidence="2">Uncharacterized protein</fullName>
    </submittedName>
</protein>
<dbReference type="InterPro" id="IPR050259">
    <property type="entry name" value="SDR"/>
</dbReference>
<comment type="similarity">
    <text evidence="1">Belongs to the short-chain dehydrogenases/reductases (SDR) family.</text>
</comment>
<dbReference type="PANTHER" id="PTHR42879:SF2">
    <property type="entry name" value="3-OXOACYL-[ACYL-CARRIER-PROTEIN] REDUCTASE FABG"/>
    <property type="match status" value="1"/>
</dbReference>
<proteinExistence type="inferred from homology"/>
<dbReference type="Pfam" id="PF00106">
    <property type="entry name" value="adh_short"/>
    <property type="match status" value="1"/>
</dbReference>
<dbReference type="InterPro" id="IPR036291">
    <property type="entry name" value="NAD(P)-bd_dom_sf"/>
</dbReference>
<dbReference type="PANTHER" id="PTHR42879">
    <property type="entry name" value="3-OXOACYL-(ACYL-CARRIER-PROTEIN) REDUCTASE"/>
    <property type="match status" value="1"/>
</dbReference>
<reference evidence="2" key="1">
    <citation type="submission" date="2018-05" db="EMBL/GenBank/DDBJ databases">
        <authorList>
            <person name="Lanie J.A."/>
            <person name="Ng W.-L."/>
            <person name="Kazmierczak K.M."/>
            <person name="Andrzejewski T.M."/>
            <person name="Davidsen T.M."/>
            <person name="Wayne K.J."/>
            <person name="Tettelin H."/>
            <person name="Glass J.I."/>
            <person name="Rusch D."/>
            <person name="Podicherti R."/>
            <person name="Tsui H.-C.T."/>
            <person name="Winkler M.E."/>
        </authorList>
    </citation>
    <scope>NUCLEOTIDE SEQUENCE</scope>
</reference>
<evidence type="ECO:0000256" key="1">
    <source>
        <dbReference type="ARBA" id="ARBA00006484"/>
    </source>
</evidence>
<organism evidence="2">
    <name type="scientific">marine metagenome</name>
    <dbReference type="NCBI Taxonomy" id="408172"/>
    <lineage>
        <taxon>unclassified sequences</taxon>
        <taxon>metagenomes</taxon>
        <taxon>ecological metagenomes</taxon>
    </lineage>
</organism>
<dbReference type="InterPro" id="IPR002347">
    <property type="entry name" value="SDR_fam"/>
</dbReference>